<dbReference type="VEuPathDB" id="VectorBase:ISCP_004347"/>
<proteinExistence type="predicted"/>
<reference evidence="2" key="1">
    <citation type="submission" date="2019-04" db="EMBL/GenBank/DDBJ databases">
        <title>An insight into the mialome of Ixodes scapularis.</title>
        <authorList>
            <person name="Ribeiro J.M."/>
            <person name="Mather T.N."/>
            <person name="Karim S."/>
        </authorList>
    </citation>
    <scope>NUCLEOTIDE SEQUENCE</scope>
</reference>
<sequence length="125" mass="13379">MKCSVCVLVLCSLALFVSAEEAHEAPAAPTSTQSAYCHLDDTALTALTQCVGAQVSEGLRAKLHDVPTRLSCENTVCTLKKLCEQEPLSTVSVFSAEEKLEFRTLAAGFHSHTTAHPEEAHHEAA</sequence>
<dbReference type="VEuPathDB" id="VectorBase:ISCW023901"/>
<organism evidence="2">
    <name type="scientific">Ixodes scapularis</name>
    <name type="common">Black-legged tick</name>
    <name type="synonym">Deer tick</name>
    <dbReference type="NCBI Taxonomy" id="6945"/>
    <lineage>
        <taxon>Eukaryota</taxon>
        <taxon>Metazoa</taxon>
        <taxon>Ecdysozoa</taxon>
        <taxon>Arthropoda</taxon>
        <taxon>Chelicerata</taxon>
        <taxon>Arachnida</taxon>
        <taxon>Acari</taxon>
        <taxon>Parasitiformes</taxon>
        <taxon>Ixodida</taxon>
        <taxon>Ixodoidea</taxon>
        <taxon>Ixodidae</taxon>
        <taxon>Ixodinae</taxon>
        <taxon>Ixodes</taxon>
    </lineage>
</organism>
<protein>
    <submittedName>
        <fullName evidence="2">Putative microplusin preprotein</fullName>
    </submittedName>
</protein>
<dbReference type="Gene3D" id="1.10.150.440">
    <property type="match status" value="1"/>
</dbReference>
<feature type="chain" id="PRO_5020021459" evidence="1">
    <location>
        <begin position="20"/>
        <end position="125"/>
    </location>
</feature>
<name>A0A4D5S7V0_IXOSC</name>
<dbReference type="AlphaFoldDB" id="A0A4D5S7V0"/>
<dbReference type="OrthoDB" id="10483879at2759"/>
<dbReference type="VEuPathDB" id="VectorBase:ISCI023901"/>
<accession>A0A4D5S7V0</accession>
<evidence type="ECO:0000256" key="1">
    <source>
        <dbReference type="SAM" id="SignalP"/>
    </source>
</evidence>
<feature type="signal peptide" evidence="1">
    <location>
        <begin position="1"/>
        <end position="19"/>
    </location>
</feature>
<evidence type="ECO:0000313" key="2">
    <source>
        <dbReference type="EMBL" id="MOY43927.1"/>
    </source>
</evidence>
<dbReference type="EMBL" id="GHJT01009956">
    <property type="protein sequence ID" value="MOY43927.1"/>
    <property type="molecule type" value="Transcribed_RNA"/>
</dbReference>
<keyword evidence="1" id="KW-0732">Signal</keyword>